<dbReference type="GeneID" id="7442304"/>
<feature type="signal peptide" evidence="4">
    <location>
        <begin position="1"/>
        <end position="20"/>
    </location>
</feature>
<dbReference type="PaxDb" id="35128-Thaps5809"/>
<dbReference type="RefSeq" id="XP_002290455.1">
    <property type="nucleotide sequence ID" value="XM_002290419.1"/>
</dbReference>
<sequence length="303" mass="32897">MRPTNFCAIALLLNTKLCSSFDVSVQRSIGVRRVGAPSSSLFSSSSANTDSPQKVAPLNPKAIELKNDLISLAQATRRGFSASRADREKAWQIVDGLSTFNPTKEPASAYYNENTSSSSTNINSSPPPSLAGKWTLIYTDAPDINSLDTTGNPFATAQLGRIGQECNPPSIKNVIEWKRPDWLPLSLPFSGGEGSRVLQKVCCEGSATLDEPAVVELKLVGLELEGDDDTTNNSNNNGDDRNNKLLNGPAGFLENFPVKLQGPLVAPFGKFEILYLDGTMRITRTHQGFTAVNVREDKESKWF</sequence>
<evidence type="ECO:0000256" key="2">
    <source>
        <dbReference type="ARBA" id="ARBA00022640"/>
    </source>
</evidence>
<dbReference type="GO" id="GO:0009536">
    <property type="term" value="C:plastid"/>
    <property type="evidence" value="ECO:0007669"/>
    <property type="project" value="UniProtKB-SubCell"/>
</dbReference>
<dbReference type="OMA" id="MRITRTH"/>
<dbReference type="PANTHER" id="PTHR31906">
    <property type="entry name" value="PLASTID-LIPID-ASSOCIATED PROTEIN 4, CHLOROPLASTIC-RELATED"/>
    <property type="match status" value="1"/>
</dbReference>
<name>B8C3Y8_THAPS</name>
<keyword evidence="7" id="KW-1185">Reference proteome</keyword>
<evidence type="ECO:0000313" key="7">
    <source>
        <dbReference type="Proteomes" id="UP000001449"/>
    </source>
</evidence>
<evidence type="ECO:0000259" key="5">
    <source>
        <dbReference type="Pfam" id="PF04755"/>
    </source>
</evidence>
<protein>
    <recommendedName>
        <fullName evidence="5">Plastid lipid-associated protein/fibrillin conserved domain-containing protein</fullName>
    </recommendedName>
</protein>
<dbReference type="AlphaFoldDB" id="B8C3Y8"/>
<dbReference type="EMBL" id="CM000642">
    <property type="protein sequence ID" value="EED92207.1"/>
    <property type="molecule type" value="Genomic_DNA"/>
</dbReference>
<evidence type="ECO:0000256" key="4">
    <source>
        <dbReference type="SAM" id="SignalP"/>
    </source>
</evidence>
<feature type="region of interest" description="Disordered" evidence="3">
    <location>
        <begin position="226"/>
        <end position="246"/>
    </location>
</feature>
<evidence type="ECO:0000313" key="6">
    <source>
        <dbReference type="EMBL" id="EED92207.1"/>
    </source>
</evidence>
<dbReference type="KEGG" id="tps:THAPSDRAFT_5809"/>
<dbReference type="Proteomes" id="UP000001449">
    <property type="component" value="Chromosome 5"/>
</dbReference>
<keyword evidence="4" id="KW-0732">Signal</keyword>
<comment type="subcellular location">
    <subcellularLocation>
        <location evidence="1">Plastid</location>
    </subcellularLocation>
</comment>
<feature type="domain" description="Plastid lipid-associated protein/fibrillin conserved" evidence="5">
    <location>
        <begin position="64"/>
        <end position="290"/>
    </location>
</feature>
<dbReference type="InterPro" id="IPR006843">
    <property type="entry name" value="PAP/fibrillin_dom"/>
</dbReference>
<gene>
    <name evidence="6" type="ORF">THAPSDRAFT_5809</name>
</gene>
<reference evidence="6 7" key="1">
    <citation type="journal article" date="2004" name="Science">
        <title>The genome of the diatom Thalassiosira pseudonana: ecology, evolution, and metabolism.</title>
        <authorList>
            <person name="Armbrust E.V."/>
            <person name="Berges J.A."/>
            <person name="Bowler C."/>
            <person name="Green B.R."/>
            <person name="Martinez D."/>
            <person name="Putnam N.H."/>
            <person name="Zhou S."/>
            <person name="Allen A.E."/>
            <person name="Apt K.E."/>
            <person name="Bechner M."/>
            <person name="Brzezinski M.A."/>
            <person name="Chaal B.K."/>
            <person name="Chiovitti A."/>
            <person name="Davis A.K."/>
            <person name="Demarest M.S."/>
            <person name="Detter J.C."/>
            <person name="Glavina T."/>
            <person name="Goodstein D."/>
            <person name="Hadi M.Z."/>
            <person name="Hellsten U."/>
            <person name="Hildebrand M."/>
            <person name="Jenkins B.D."/>
            <person name="Jurka J."/>
            <person name="Kapitonov V.V."/>
            <person name="Kroger N."/>
            <person name="Lau W.W."/>
            <person name="Lane T.W."/>
            <person name="Larimer F.W."/>
            <person name="Lippmeier J.C."/>
            <person name="Lucas S."/>
            <person name="Medina M."/>
            <person name="Montsant A."/>
            <person name="Obornik M."/>
            <person name="Parker M.S."/>
            <person name="Palenik B."/>
            <person name="Pazour G.J."/>
            <person name="Richardson P.M."/>
            <person name="Rynearson T.A."/>
            <person name="Saito M.A."/>
            <person name="Schwartz D.C."/>
            <person name="Thamatrakoln K."/>
            <person name="Valentin K."/>
            <person name="Vardi A."/>
            <person name="Wilkerson F.P."/>
            <person name="Rokhsar D.S."/>
        </authorList>
    </citation>
    <scope>NUCLEOTIDE SEQUENCE [LARGE SCALE GENOMIC DNA]</scope>
    <source>
        <strain evidence="6 7">CCMP1335</strain>
    </source>
</reference>
<dbReference type="InParanoid" id="B8C3Y8"/>
<dbReference type="Pfam" id="PF04755">
    <property type="entry name" value="PAP_fibrillin"/>
    <property type="match status" value="1"/>
</dbReference>
<accession>B8C3Y8</accession>
<evidence type="ECO:0000256" key="1">
    <source>
        <dbReference type="ARBA" id="ARBA00004474"/>
    </source>
</evidence>
<keyword evidence="2" id="KW-0934">Plastid</keyword>
<dbReference type="InterPro" id="IPR039633">
    <property type="entry name" value="PAP"/>
</dbReference>
<dbReference type="HOGENOM" id="CLU_919760_0_0_1"/>
<evidence type="ECO:0000256" key="3">
    <source>
        <dbReference type="SAM" id="MobiDB-lite"/>
    </source>
</evidence>
<dbReference type="eggNOG" id="ENOG502S8SN">
    <property type="taxonomic scope" value="Eukaryota"/>
</dbReference>
<proteinExistence type="predicted"/>
<reference evidence="6 7" key="2">
    <citation type="journal article" date="2008" name="Nature">
        <title>The Phaeodactylum genome reveals the evolutionary history of diatom genomes.</title>
        <authorList>
            <person name="Bowler C."/>
            <person name="Allen A.E."/>
            <person name="Badger J.H."/>
            <person name="Grimwood J."/>
            <person name="Jabbari K."/>
            <person name="Kuo A."/>
            <person name="Maheswari U."/>
            <person name="Martens C."/>
            <person name="Maumus F."/>
            <person name="Otillar R.P."/>
            <person name="Rayko E."/>
            <person name="Salamov A."/>
            <person name="Vandepoele K."/>
            <person name="Beszteri B."/>
            <person name="Gruber A."/>
            <person name="Heijde M."/>
            <person name="Katinka M."/>
            <person name="Mock T."/>
            <person name="Valentin K."/>
            <person name="Verret F."/>
            <person name="Berges J.A."/>
            <person name="Brownlee C."/>
            <person name="Cadoret J.P."/>
            <person name="Chiovitti A."/>
            <person name="Choi C.J."/>
            <person name="Coesel S."/>
            <person name="De Martino A."/>
            <person name="Detter J.C."/>
            <person name="Durkin C."/>
            <person name="Falciatore A."/>
            <person name="Fournet J."/>
            <person name="Haruta M."/>
            <person name="Huysman M.J."/>
            <person name="Jenkins B.D."/>
            <person name="Jiroutova K."/>
            <person name="Jorgensen R.E."/>
            <person name="Joubert Y."/>
            <person name="Kaplan A."/>
            <person name="Kroger N."/>
            <person name="Kroth P.G."/>
            <person name="La Roche J."/>
            <person name="Lindquist E."/>
            <person name="Lommer M."/>
            <person name="Martin-Jezequel V."/>
            <person name="Lopez P.J."/>
            <person name="Lucas S."/>
            <person name="Mangogna M."/>
            <person name="McGinnis K."/>
            <person name="Medlin L.K."/>
            <person name="Montsant A."/>
            <person name="Oudot-Le Secq M.P."/>
            <person name="Napoli C."/>
            <person name="Obornik M."/>
            <person name="Parker M.S."/>
            <person name="Petit J.L."/>
            <person name="Porcel B.M."/>
            <person name="Poulsen N."/>
            <person name="Robison M."/>
            <person name="Rychlewski L."/>
            <person name="Rynearson T.A."/>
            <person name="Schmutz J."/>
            <person name="Shapiro H."/>
            <person name="Siaut M."/>
            <person name="Stanley M."/>
            <person name="Sussman M.R."/>
            <person name="Taylor A.R."/>
            <person name="Vardi A."/>
            <person name="von Dassow P."/>
            <person name="Vyverman W."/>
            <person name="Willis A."/>
            <person name="Wyrwicz L.S."/>
            <person name="Rokhsar D.S."/>
            <person name="Weissenbach J."/>
            <person name="Armbrust E.V."/>
            <person name="Green B.R."/>
            <person name="Van de Peer Y."/>
            <person name="Grigoriev I.V."/>
        </authorList>
    </citation>
    <scope>NUCLEOTIDE SEQUENCE [LARGE SCALE GENOMIC DNA]</scope>
    <source>
        <strain evidence="6 7">CCMP1335</strain>
    </source>
</reference>
<organism evidence="6 7">
    <name type="scientific">Thalassiosira pseudonana</name>
    <name type="common">Marine diatom</name>
    <name type="synonym">Cyclotella nana</name>
    <dbReference type="NCBI Taxonomy" id="35128"/>
    <lineage>
        <taxon>Eukaryota</taxon>
        <taxon>Sar</taxon>
        <taxon>Stramenopiles</taxon>
        <taxon>Ochrophyta</taxon>
        <taxon>Bacillariophyta</taxon>
        <taxon>Coscinodiscophyceae</taxon>
        <taxon>Thalassiosirophycidae</taxon>
        <taxon>Thalassiosirales</taxon>
        <taxon>Thalassiosiraceae</taxon>
        <taxon>Thalassiosira</taxon>
    </lineage>
</organism>
<feature type="chain" id="PRO_5002868997" description="Plastid lipid-associated protein/fibrillin conserved domain-containing protein" evidence="4">
    <location>
        <begin position="21"/>
        <end position="303"/>
    </location>
</feature>